<keyword evidence="5" id="KW-0479">Metal-binding</keyword>
<comment type="caution">
    <text evidence="6">The sequence shown here is derived from an EMBL/GenBank/DDBJ whole genome shotgun (WGS) entry which is preliminary data.</text>
</comment>
<evidence type="ECO:0000256" key="5">
    <source>
        <dbReference type="RuleBase" id="RU361279"/>
    </source>
</evidence>
<evidence type="ECO:0000256" key="2">
    <source>
        <dbReference type="ARBA" id="ARBA00022741"/>
    </source>
</evidence>
<evidence type="ECO:0000256" key="1">
    <source>
        <dbReference type="ARBA" id="ARBA00010638"/>
    </source>
</evidence>
<comment type="cofactor">
    <cofactor evidence="5">
        <name>Mg(2+)</name>
        <dbReference type="ChEBI" id="CHEBI:18420"/>
    </cofactor>
</comment>
<dbReference type="AlphaFoldDB" id="A0A2T0B4X5"/>
<dbReference type="SUPFAM" id="SSF100950">
    <property type="entry name" value="NagB/RpiA/CoA transferase-like"/>
    <property type="match status" value="1"/>
</dbReference>
<keyword evidence="5" id="KW-0460">Magnesium</keyword>
<dbReference type="GO" id="GO:0009396">
    <property type="term" value="P:folic acid-containing compound biosynthetic process"/>
    <property type="evidence" value="ECO:0007669"/>
    <property type="project" value="TreeGrafter"/>
</dbReference>
<name>A0A2T0B4X5_9CLOT</name>
<evidence type="ECO:0000313" key="6">
    <source>
        <dbReference type="EMBL" id="PRR78951.1"/>
    </source>
</evidence>
<keyword evidence="2 4" id="KW-0547">Nucleotide-binding</keyword>
<dbReference type="EMBL" id="PVXP01000113">
    <property type="protein sequence ID" value="PRR78951.1"/>
    <property type="molecule type" value="Genomic_DNA"/>
</dbReference>
<dbReference type="GO" id="GO:0030272">
    <property type="term" value="F:5-formyltetrahydrofolate cyclo-ligase activity"/>
    <property type="evidence" value="ECO:0007669"/>
    <property type="project" value="UniProtKB-EC"/>
</dbReference>
<dbReference type="Pfam" id="PF01812">
    <property type="entry name" value="5-FTHF_cyc-lig"/>
    <property type="match status" value="1"/>
</dbReference>
<feature type="binding site" evidence="4">
    <location>
        <begin position="5"/>
        <end position="9"/>
    </location>
    <ligand>
        <name>ATP</name>
        <dbReference type="ChEBI" id="CHEBI:30616"/>
    </ligand>
</feature>
<evidence type="ECO:0000256" key="4">
    <source>
        <dbReference type="PIRSR" id="PIRSR006806-1"/>
    </source>
</evidence>
<dbReference type="PANTHER" id="PTHR23407:SF1">
    <property type="entry name" value="5-FORMYLTETRAHYDROFOLATE CYCLO-LIGASE"/>
    <property type="match status" value="1"/>
</dbReference>
<dbReference type="InterPro" id="IPR037171">
    <property type="entry name" value="NagB/RpiA_transferase-like"/>
</dbReference>
<protein>
    <recommendedName>
        <fullName evidence="5">5-formyltetrahydrofolate cyclo-ligase</fullName>
        <ecNumber evidence="5">6.3.3.2</ecNumber>
    </recommendedName>
</protein>
<dbReference type="GO" id="GO:0035999">
    <property type="term" value="P:tetrahydrofolate interconversion"/>
    <property type="evidence" value="ECO:0007669"/>
    <property type="project" value="TreeGrafter"/>
</dbReference>
<dbReference type="PIRSF" id="PIRSF006806">
    <property type="entry name" value="FTHF_cligase"/>
    <property type="match status" value="1"/>
</dbReference>
<reference evidence="6 7" key="1">
    <citation type="submission" date="2018-03" db="EMBL/GenBank/DDBJ databases">
        <title>Genome sequence of Clostridium luticellarii DSM 29923.</title>
        <authorList>
            <person name="Poehlein A."/>
            <person name="Daniel R."/>
        </authorList>
    </citation>
    <scope>NUCLEOTIDE SEQUENCE [LARGE SCALE GENOMIC DNA]</scope>
    <source>
        <strain evidence="6 7">DSM 29923</strain>
    </source>
</reference>
<feature type="binding site" evidence="4">
    <location>
        <position position="56"/>
    </location>
    <ligand>
        <name>substrate</name>
    </ligand>
</feature>
<keyword evidence="3 4" id="KW-0067">ATP-binding</keyword>
<dbReference type="PANTHER" id="PTHR23407">
    <property type="entry name" value="ATPASE INHIBITOR/5-FORMYLTETRAHYDROFOLATE CYCLO-LIGASE"/>
    <property type="match status" value="1"/>
</dbReference>
<proteinExistence type="inferred from homology"/>
<dbReference type="EC" id="6.3.3.2" evidence="5"/>
<dbReference type="GO" id="GO:0046872">
    <property type="term" value="F:metal ion binding"/>
    <property type="evidence" value="ECO:0007669"/>
    <property type="project" value="UniProtKB-KW"/>
</dbReference>
<keyword evidence="7" id="KW-1185">Reference proteome</keyword>
<dbReference type="Gene3D" id="3.40.50.10420">
    <property type="entry name" value="NagB/RpiA/CoA transferase-like"/>
    <property type="match status" value="1"/>
</dbReference>
<dbReference type="InterPro" id="IPR002698">
    <property type="entry name" value="FTHF_cligase"/>
</dbReference>
<dbReference type="GO" id="GO:0005524">
    <property type="term" value="F:ATP binding"/>
    <property type="evidence" value="ECO:0007669"/>
    <property type="project" value="UniProtKB-KW"/>
</dbReference>
<accession>A0A2T0B4X5</accession>
<comment type="catalytic activity">
    <reaction evidence="5">
        <text>(6S)-5-formyl-5,6,7,8-tetrahydrofolate + ATP = (6R)-5,10-methenyltetrahydrofolate + ADP + phosphate</text>
        <dbReference type="Rhea" id="RHEA:10488"/>
        <dbReference type="ChEBI" id="CHEBI:30616"/>
        <dbReference type="ChEBI" id="CHEBI:43474"/>
        <dbReference type="ChEBI" id="CHEBI:57455"/>
        <dbReference type="ChEBI" id="CHEBI:57457"/>
        <dbReference type="ChEBI" id="CHEBI:456216"/>
        <dbReference type="EC" id="6.3.3.2"/>
    </reaction>
</comment>
<keyword evidence="6" id="KW-0436">Ligase</keyword>
<evidence type="ECO:0000256" key="3">
    <source>
        <dbReference type="ARBA" id="ARBA00022840"/>
    </source>
</evidence>
<dbReference type="RefSeq" id="WP_106011108.1">
    <property type="nucleotide sequence ID" value="NZ_JALCQO010000021.1"/>
</dbReference>
<evidence type="ECO:0000313" key="7">
    <source>
        <dbReference type="Proteomes" id="UP000237798"/>
    </source>
</evidence>
<feature type="binding site" evidence="4">
    <location>
        <begin position="134"/>
        <end position="142"/>
    </location>
    <ligand>
        <name>ATP</name>
        <dbReference type="ChEBI" id="CHEBI:30616"/>
    </ligand>
</feature>
<feature type="binding site" evidence="4">
    <location>
        <position position="51"/>
    </location>
    <ligand>
        <name>substrate</name>
    </ligand>
</feature>
<sequence>MQIDKKCIRKKIKEKRDSIPRIEKEKLDNIIFEKVIGSEEYKKSNNLFIFVSFESEVDTHRIIKRALKDGKNVSVPKTISREEGMAAVKINDFSELKNGAYGILEPENLDLRMKESLMDVCYIPGVAFDKEGGRVGYGGGYYDRFLNLVRKDTKKIALCYSFQILDKVPREEHDILVDSIISD</sequence>
<gene>
    <name evidence="6" type="ORF">CLLU_35740</name>
</gene>
<organism evidence="6 7">
    <name type="scientific">Clostridium luticellarii</name>
    <dbReference type="NCBI Taxonomy" id="1691940"/>
    <lineage>
        <taxon>Bacteria</taxon>
        <taxon>Bacillati</taxon>
        <taxon>Bacillota</taxon>
        <taxon>Clostridia</taxon>
        <taxon>Eubacteriales</taxon>
        <taxon>Clostridiaceae</taxon>
        <taxon>Clostridium</taxon>
    </lineage>
</organism>
<dbReference type="OrthoDB" id="9801938at2"/>
<comment type="similarity">
    <text evidence="1 5">Belongs to the 5-formyltetrahydrofolate cyclo-ligase family.</text>
</comment>
<dbReference type="Proteomes" id="UP000237798">
    <property type="component" value="Unassembled WGS sequence"/>
</dbReference>
<dbReference type="NCBIfam" id="TIGR02727">
    <property type="entry name" value="MTHFS_bact"/>
    <property type="match status" value="1"/>
</dbReference>
<dbReference type="InterPro" id="IPR024185">
    <property type="entry name" value="FTHF_cligase-like_sf"/>
</dbReference>